<protein>
    <recommendedName>
        <fullName evidence="1">DUF7587 domain-containing protein</fullName>
    </recommendedName>
</protein>
<evidence type="ECO:0000313" key="3">
    <source>
        <dbReference type="Proteomes" id="UP000799764"/>
    </source>
</evidence>
<gene>
    <name evidence="2" type="ORF">P171DRAFT_342100</name>
</gene>
<proteinExistence type="predicted"/>
<dbReference type="OrthoDB" id="3798037at2759"/>
<feature type="non-terminal residue" evidence="2">
    <location>
        <position position="1"/>
    </location>
</feature>
<evidence type="ECO:0000313" key="2">
    <source>
        <dbReference type="EMBL" id="KAF2438790.1"/>
    </source>
</evidence>
<accession>A0A9P4P5K3</accession>
<comment type="caution">
    <text evidence="2">The sequence shown here is derived from an EMBL/GenBank/DDBJ whole genome shotgun (WGS) entry which is preliminary data.</text>
</comment>
<dbReference type="InterPro" id="IPR056009">
    <property type="entry name" value="DUF7587"/>
</dbReference>
<feature type="domain" description="DUF7587" evidence="1">
    <location>
        <begin position="2"/>
        <end position="127"/>
    </location>
</feature>
<dbReference type="EMBL" id="MU001511">
    <property type="protein sequence ID" value="KAF2438790.1"/>
    <property type="molecule type" value="Genomic_DNA"/>
</dbReference>
<dbReference type="Pfam" id="PF24494">
    <property type="entry name" value="DUF7587"/>
    <property type="match status" value="1"/>
</dbReference>
<feature type="non-terminal residue" evidence="2">
    <location>
        <position position="128"/>
    </location>
</feature>
<sequence>HIAFRVWDKNSRTLFDPERGFVSDMHSIWQGPLLPAPQLDTIDGRHCHLLLTNIHLNKKGNASAYISCATSLIQCLSYATNMIDPQIALIDLSAASLQEPWKQLKASDTLRELKSIGQVGWARYRGTA</sequence>
<evidence type="ECO:0000259" key="1">
    <source>
        <dbReference type="Pfam" id="PF24494"/>
    </source>
</evidence>
<reference evidence="2" key="1">
    <citation type="journal article" date="2020" name="Stud. Mycol.">
        <title>101 Dothideomycetes genomes: a test case for predicting lifestyles and emergence of pathogens.</title>
        <authorList>
            <person name="Haridas S."/>
            <person name="Albert R."/>
            <person name="Binder M."/>
            <person name="Bloem J."/>
            <person name="Labutti K."/>
            <person name="Salamov A."/>
            <person name="Andreopoulos B."/>
            <person name="Baker S."/>
            <person name="Barry K."/>
            <person name="Bills G."/>
            <person name="Bluhm B."/>
            <person name="Cannon C."/>
            <person name="Castanera R."/>
            <person name="Culley D."/>
            <person name="Daum C."/>
            <person name="Ezra D."/>
            <person name="Gonzalez J."/>
            <person name="Henrissat B."/>
            <person name="Kuo A."/>
            <person name="Liang C."/>
            <person name="Lipzen A."/>
            <person name="Lutzoni F."/>
            <person name="Magnuson J."/>
            <person name="Mondo S."/>
            <person name="Nolan M."/>
            <person name="Ohm R."/>
            <person name="Pangilinan J."/>
            <person name="Park H.-J."/>
            <person name="Ramirez L."/>
            <person name="Alfaro M."/>
            <person name="Sun H."/>
            <person name="Tritt A."/>
            <person name="Yoshinaga Y."/>
            <person name="Zwiers L.-H."/>
            <person name="Turgeon B."/>
            <person name="Goodwin S."/>
            <person name="Spatafora J."/>
            <person name="Crous P."/>
            <person name="Grigoriev I."/>
        </authorList>
    </citation>
    <scope>NUCLEOTIDE SEQUENCE</scope>
    <source>
        <strain evidence="2">CBS 690.94</strain>
    </source>
</reference>
<dbReference type="AlphaFoldDB" id="A0A9P4P5K3"/>
<organism evidence="2 3">
    <name type="scientific">Karstenula rhodostoma CBS 690.94</name>
    <dbReference type="NCBI Taxonomy" id="1392251"/>
    <lineage>
        <taxon>Eukaryota</taxon>
        <taxon>Fungi</taxon>
        <taxon>Dikarya</taxon>
        <taxon>Ascomycota</taxon>
        <taxon>Pezizomycotina</taxon>
        <taxon>Dothideomycetes</taxon>
        <taxon>Pleosporomycetidae</taxon>
        <taxon>Pleosporales</taxon>
        <taxon>Massarineae</taxon>
        <taxon>Didymosphaeriaceae</taxon>
        <taxon>Karstenula</taxon>
    </lineage>
</organism>
<keyword evidence="3" id="KW-1185">Reference proteome</keyword>
<name>A0A9P4P5K3_9PLEO</name>
<dbReference type="Proteomes" id="UP000799764">
    <property type="component" value="Unassembled WGS sequence"/>
</dbReference>